<dbReference type="FunFam" id="1.10.510.10:FF:000571">
    <property type="entry name" value="Maternal embryonic leucine zipper kinase"/>
    <property type="match status" value="1"/>
</dbReference>
<evidence type="ECO:0000313" key="9">
    <source>
        <dbReference type="EMBL" id="CAD9233322.1"/>
    </source>
</evidence>
<protein>
    <recommendedName>
        <fullName evidence="10">Non-specific serine/threonine protein kinase</fullName>
    </recommendedName>
</protein>
<evidence type="ECO:0000256" key="3">
    <source>
        <dbReference type="PROSITE-ProRule" id="PRU10141"/>
    </source>
</evidence>
<evidence type="ECO:0000256" key="1">
    <source>
        <dbReference type="ARBA" id="ARBA00022741"/>
    </source>
</evidence>
<dbReference type="SUPFAM" id="SSF56112">
    <property type="entry name" value="Protein kinase-like (PK-like)"/>
    <property type="match status" value="1"/>
</dbReference>
<dbReference type="Pfam" id="PF00069">
    <property type="entry name" value="Pkinase"/>
    <property type="match status" value="1"/>
</dbReference>
<feature type="region of interest" description="Disordered" evidence="5">
    <location>
        <begin position="388"/>
        <end position="414"/>
    </location>
</feature>
<dbReference type="Gene3D" id="2.30.29.30">
    <property type="entry name" value="Pleckstrin-homology domain (PH domain)/Phosphotyrosine-binding domain (PTB)"/>
    <property type="match status" value="1"/>
</dbReference>
<evidence type="ECO:0000256" key="2">
    <source>
        <dbReference type="ARBA" id="ARBA00022840"/>
    </source>
</evidence>
<feature type="domain" description="Protein kinase" evidence="8">
    <location>
        <begin position="125"/>
        <end position="387"/>
    </location>
</feature>
<accession>A0A7S1TDF9</accession>
<name>A0A7S1TDF9_9RHOD</name>
<dbReference type="SMART" id="SM00233">
    <property type="entry name" value="PH"/>
    <property type="match status" value="1"/>
</dbReference>
<dbReference type="SMART" id="SM00220">
    <property type="entry name" value="S_TKc"/>
    <property type="match status" value="1"/>
</dbReference>
<organism evidence="9">
    <name type="scientific">Compsopogon caeruleus</name>
    <dbReference type="NCBI Taxonomy" id="31354"/>
    <lineage>
        <taxon>Eukaryota</taxon>
        <taxon>Rhodophyta</taxon>
        <taxon>Compsopogonophyceae</taxon>
        <taxon>Compsopogonales</taxon>
        <taxon>Compsopogonaceae</taxon>
        <taxon>Compsopogon</taxon>
    </lineage>
</organism>
<feature type="transmembrane region" description="Helical" evidence="6">
    <location>
        <begin position="123"/>
        <end position="143"/>
    </location>
</feature>
<feature type="binding site" evidence="3">
    <location>
        <position position="154"/>
    </location>
    <ligand>
        <name>ATP</name>
        <dbReference type="ChEBI" id="CHEBI:30616"/>
    </ligand>
</feature>
<evidence type="ECO:0000259" key="8">
    <source>
        <dbReference type="PROSITE" id="PS50011"/>
    </source>
</evidence>
<feature type="compositionally biased region" description="Basic and acidic residues" evidence="5">
    <location>
        <begin position="398"/>
        <end position="412"/>
    </location>
</feature>
<dbReference type="InterPro" id="IPR001849">
    <property type="entry name" value="PH_domain"/>
</dbReference>
<dbReference type="PROSITE" id="PS00107">
    <property type="entry name" value="PROTEIN_KINASE_ATP"/>
    <property type="match status" value="1"/>
</dbReference>
<dbReference type="Gene3D" id="1.10.510.10">
    <property type="entry name" value="Transferase(Phosphotransferase) domain 1"/>
    <property type="match status" value="1"/>
</dbReference>
<keyword evidence="1 3" id="KW-0547">Nucleotide-binding</keyword>
<dbReference type="PROSITE" id="PS50011">
    <property type="entry name" value="PROTEIN_KINASE_DOM"/>
    <property type="match status" value="1"/>
</dbReference>
<dbReference type="InterPro" id="IPR011993">
    <property type="entry name" value="PH-like_dom_sf"/>
</dbReference>
<evidence type="ECO:0000256" key="4">
    <source>
        <dbReference type="RuleBase" id="RU000304"/>
    </source>
</evidence>
<feature type="domain" description="PH" evidence="7">
    <location>
        <begin position="27"/>
        <end position="118"/>
    </location>
</feature>
<dbReference type="PANTHER" id="PTHR24347">
    <property type="entry name" value="SERINE/THREONINE-PROTEIN KINASE"/>
    <property type="match status" value="1"/>
</dbReference>
<dbReference type="InterPro" id="IPR008271">
    <property type="entry name" value="Ser/Thr_kinase_AS"/>
</dbReference>
<keyword evidence="4" id="KW-0418">Kinase</keyword>
<feature type="compositionally biased region" description="Basic and acidic residues" evidence="5">
    <location>
        <begin position="448"/>
        <end position="457"/>
    </location>
</feature>
<feature type="compositionally biased region" description="Basic and acidic residues" evidence="5">
    <location>
        <begin position="468"/>
        <end position="480"/>
    </location>
</feature>
<evidence type="ECO:0008006" key="10">
    <source>
        <dbReference type="Google" id="ProtNLM"/>
    </source>
</evidence>
<sequence>MQAVNGSSDSYVDLSQSQTMDLRYGLPVSYEGEMQKEGRRLHARKTRYFRLRDGALYNHRKRGSVATWSVSVIDCSVLASPDKTTLIVSMYDSKVLTLYPLTREECELWEQALKRASKRKIGAFYGVVGIIGMGAFAEVRLGYDRNTGEQVAIKIMKKNHRDRELMKSVESEIHFIRKKIVNQYVVRTYDVFNTKDNLFIVMEYLPGGMLYDALSSIGYFSEAQAAIVMREILEGVKCLHAHDIVHRDIKPENVLCKNKVWPYRVKLADFGLADFVLEDTFGDKCTRGMYGTPYFVAPEVIRAEPYGPPVDIWSCGVLLYNMLSGQLPFDGGNIKEVLKRVRQGTYTFPCDKWNAISEDVKDLIRGLLAYNPKRRLTAEEALNHPWLNRNDLSNQDIPNDRSKLGKDSRGEKTASMAMEDIVEVMNEEDKSDASKFQFGKMSVFFSKHSQEGKREDAENIDPDEEDDFGHSTVEHHGLEA</sequence>
<keyword evidence="4" id="KW-0808">Transferase</keyword>
<comment type="similarity">
    <text evidence="4">Belongs to the protein kinase superfamily.</text>
</comment>
<dbReference type="InterPro" id="IPR017441">
    <property type="entry name" value="Protein_kinase_ATP_BS"/>
</dbReference>
<feature type="region of interest" description="Disordered" evidence="5">
    <location>
        <begin position="447"/>
        <end position="480"/>
    </location>
</feature>
<dbReference type="GO" id="GO:0005524">
    <property type="term" value="F:ATP binding"/>
    <property type="evidence" value="ECO:0007669"/>
    <property type="project" value="UniProtKB-UniRule"/>
</dbReference>
<keyword evidence="6" id="KW-1133">Transmembrane helix</keyword>
<dbReference type="PROSITE" id="PS50003">
    <property type="entry name" value="PH_DOMAIN"/>
    <property type="match status" value="1"/>
</dbReference>
<dbReference type="EMBL" id="HBGH01009698">
    <property type="protein sequence ID" value="CAD9233322.1"/>
    <property type="molecule type" value="Transcribed_RNA"/>
</dbReference>
<keyword evidence="6" id="KW-0812">Transmembrane</keyword>
<keyword evidence="2 3" id="KW-0067">ATP-binding</keyword>
<dbReference type="GO" id="GO:0004674">
    <property type="term" value="F:protein serine/threonine kinase activity"/>
    <property type="evidence" value="ECO:0007669"/>
    <property type="project" value="UniProtKB-KW"/>
</dbReference>
<dbReference type="PROSITE" id="PS00108">
    <property type="entry name" value="PROTEIN_KINASE_ST"/>
    <property type="match status" value="1"/>
</dbReference>
<evidence type="ECO:0000256" key="5">
    <source>
        <dbReference type="SAM" id="MobiDB-lite"/>
    </source>
</evidence>
<dbReference type="InterPro" id="IPR011009">
    <property type="entry name" value="Kinase-like_dom_sf"/>
</dbReference>
<gene>
    <name evidence="9" type="ORF">CCAE0312_LOCUS5408</name>
</gene>
<evidence type="ECO:0000259" key="7">
    <source>
        <dbReference type="PROSITE" id="PS50003"/>
    </source>
</evidence>
<proteinExistence type="inferred from homology"/>
<keyword evidence="4" id="KW-0723">Serine/threonine-protein kinase</keyword>
<dbReference type="InterPro" id="IPR000719">
    <property type="entry name" value="Prot_kinase_dom"/>
</dbReference>
<dbReference type="SUPFAM" id="SSF50729">
    <property type="entry name" value="PH domain-like"/>
    <property type="match status" value="1"/>
</dbReference>
<feature type="compositionally biased region" description="Acidic residues" evidence="5">
    <location>
        <begin position="458"/>
        <end position="467"/>
    </location>
</feature>
<evidence type="ECO:0000256" key="6">
    <source>
        <dbReference type="SAM" id="Phobius"/>
    </source>
</evidence>
<dbReference type="AlphaFoldDB" id="A0A7S1TDF9"/>
<dbReference type="CDD" id="cd05117">
    <property type="entry name" value="STKc_CAMK"/>
    <property type="match status" value="1"/>
</dbReference>
<reference evidence="9" key="1">
    <citation type="submission" date="2021-01" db="EMBL/GenBank/DDBJ databases">
        <authorList>
            <person name="Corre E."/>
            <person name="Pelletier E."/>
            <person name="Niang G."/>
            <person name="Scheremetjew M."/>
            <person name="Finn R."/>
            <person name="Kale V."/>
            <person name="Holt S."/>
            <person name="Cochrane G."/>
            <person name="Meng A."/>
            <person name="Brown T."/>
            <person name="Cohen L."/>
        </authorList>
    </citation>
    <scope>NUCLEOTIDE SEQUENCE</scope>
    <source>
        <strain evidence="9">SAG 36.94</strain>
    </source>
</reference>
<keyword evidence="6" id="KW-0472">Membrane</keyword>